<evidence type="ECO:0000313" key="8">
    <source>
        <dbReference type="Proteomes" id="UP001562354"/>
    </source>
</evidence>
<evidence type="ECO:0000256" key="1">
    <source>
        <dbReference type="ARBA" id="ARBA00022517"/>
    </source>
</evidence>
<evidence type="ECO:0000256" key="2">
    <source>
        <dbReference type="ARBA" id="ARBA00022552"/>
    </source>
</evidence>
<dbReference type="GeneID" id="95975875"/>
<keyword evidence="1 4" id="KW-0690">Ribosome biogenesis</keyword>
<dbReference type="EMBL" id="JBFMKM010000007">
    <property type="protein sequence ID" value="KAL1305261.1"/>
    <property type="molecule type" value="Genomic_DNA"/>
</dbReference>
<feature type="compositionally biased region" description="Basic and acidic residues" evidence="5">
    <location>
        <begin position="719"/>
        <end position="728"/>
    </location>
</feature>
<dbReference type="Pfam" id="PF06732">
    <property type="entry name" value="Pescadillo_N"/>
    <property type="match status" value="1"/>
</dbReference>
<feature type="compositionally biased region" description="Basic and acidic residues" evidence="5">
    <location>
        <begin position="572"/>
        <end position="595"/>
    </location>
</feature>
<dbReference type="HAMAP" id="MF_03028">
    <property type="entry name" value="Pescadillo"/>
    <property type="match status" value="1"/>
</dbReference>
<dbReference type="InterPro" id="IPR010613">
    <property type="entry name" value="PES"/>
</dbReference>
<keyword evidence="3 4" id="KW-0539">Nucleus</keyword>
<dbReference type="SUPFAM" id="SSF52113">
    <property type="entry name" value="BRCT domain"/>
    <property type="match status" value="1"/>
</dbReference>
<keyword evidence="2 4" id="KW-0698">rRNA processing</keyword>
<comment type="similarity">
    <text evidence="4">Belongs to the pescadillo family.</text>
</comment>
<gene>
    <name evidence="4" type="primary">NOP7</name>
    <name evidence="7" type="ORF">AAFC00_002173</name>
</gene>
<comment type="subcellular location">
    <subcellularLocation>
        <location evidence="4">Nucleus</location>
        <location evidence="4">Nucleolus</location>
    </subcellularLocation>
    <subcellularLocation>
        <location evidence="4">Nucleus</location>
        <location evidence="4">Nucleoplasm</location>
    </subcellularLocation>
</comment>
<feature type="region of interest" description="Disordered" evidence="5">
    <location>
        <begin position="280"/>
        <end position="349"/>
    </location>
</feature>
<feature type="compositionally biased region" description="Polar residues" evidence="5">
    <location>
        <begin position="284"/>
        <end position="298"/>
    </location>
</feature>
<feature type="region of interest" description="Disordered" evidence="5">
    <location>
        <begin position="432"/>
        <end position="457"/>
    </location>
</feature>
<protein>
    <recommendedName>
        <fullName evidence="4">Pescadillo homolog</fullName>
    </recommendedName>
    <alternativeName>
        <fullName evidence="4">Nucleolar protein 7 homolog</fullName>
    </alternativeName>
</protein>
<comment type="subunit">
    <text evidence="4">Component of the NOP7 complex, composed of ERB1, NOP7 and YTM1. Within the NOP7 complex ERB1 appears to interact directly with NOP7 and YTM1. The NOP7 complex also associates with the 66S pre-ribosome.</text>
</comment>
<evidence type="ECO:0000256" key="3">
    <source>
        <dbReference type="ARBA" id="ARBA00023242"/>
    </source>
</evidence>
<feature type="compositionally biased region" description="Basic and acidic residues" evidence="5">
    <location>
        <begin position="675"/>
        <end position="700"/>
    </location>
</feature>
<feature type="compositionally biased region" description="Acidic residues" evidence="5">
    <location>
        <begin position="531"/>
        <end position="561"/>
    </location>
</feature>
<sequence>MVSQKKGNKKEAKKGNAKNYITRTQAVRKLQISLPDFRRLCIFKGIYPREPRNKRKAAKNSTPSTTFYYTRDIQFLLHEPLLAKYRDHKALGKKISRALGRNEIGDAARMEKTLTPRITLDHVIKERYPTFVDALRDLDDCLSMLFLFANLPATENVSSKTIQLCQRLCLEFEHYLIRTNSLRKSFLSIKGIYYQATIQGQDILWLVPYKFVQRVTGDVDFRIMATFVDFYTTLLGFVNYRLYTSAGLVYPPKFNAQSDEQGAELTAFTIQGANQAAISGDAPATTQDGAQKQISQKAQAEADKLLSGPAASQEEPTSSYATANELPSSSATVEAENGDETTTNADGLDKFETVDQSADQLYQPTGLSQSTASTLFSDMTIFLSRETPRAPLEFILRSFGCNRLAWDAILGPGAYTNDESDRRITHQIVDRPDLPLPAVPDEDEEQTQNAVQKGRLRPGERVPGRIYVQPQWVWDSINAGRLLRPDLYAPGAALPPHLSPWVKARKGEYDPTKPLAEQEAEGEAVAAGADVSDEEVDDEDMEELEAASADEEEKEEEEEDPSSNVRSMTPAEYREAKEKAAKEKEYLAKSRKDIASGEGMDVELADSEDEDDESEEEEADEAFDGFEEDASSDDDDDDAAAARQHQRELEAEAKGQTVSTNKTDAGSTPGKALKKKEGEQARKKMDKARKEKDEEVERQKMMMSRRKRKVFEKMTYSNNKRDAEAEKLRSKRRKLEKQQQK</sequence>
<name>A0ABR3PGI6_9PEZI</name>
<evidence type="ECO:0000313" key="7">
    <source>
        <dbReference type="EMBL" id="KAL1305261.1"/>
    </source>
</evidence>
<accession>A0ABR3PGI6</accession>
<dbReference type="Proteomes" id="UP001562354">
    <property type="component" value="Unassembled WGS sequence"/>
</dbReference>
<keyword evidence="8" id="KW-1185">Reference proteome</keyword>
<feature type="domain" description="BRCT" evidence="6">
    <location>
        <begin position="371"/>
        <end position="490"/>
    </location>
</feature>
<dbReference type="PROSITE" id="PS50172">
    <property type="entry name" value="BRCT"/>
    <property type="match status" value="1"/>
</dbReference>
<evidence type="ECO:0000259" key="6">
    <source>
        <dbReference type="PROSITE" id="PS50172"/>
    </source>
</evidence>
<dbReference type="RefSeq" id="XP_069201534.1">
    <property type="nucleotide sequence ID" value="XM_069341455.1"/>
</dbReference>
<proteinExistence type="inferred from homology"/>
<dbReference type="InterPro" id="IPR001357">
    <property type="entry name" value="BRCT_dom"/>
</dbReference>
<reference evidence="7 8" key="1">
    <citation type="submission" date="2024-07" db="EMBL/GenBank/DDBJ databases">
        <title>Draft sequence of the Neodothiora populina.</title>
        <authorList>
            <person name="Drown D.D."/>
            <person name="Schuette U.S."/>
            <person name="Buechlein A.B."/>
            <person name="Rusch D.R."/>
            <person name="Winton L.W."/>
            <person name="Adams G.A."/>
        </authorList>
    </citation>
    <scope>NUCLEOTIDE SEQUENCE [LARGE SCALE GENOMIC DNA]</scope>
    <source>
        <strain evidence="7 8">CPC 39397</strain>
    </source>
</reference>
<evidence type="ECO:0000256" key="5">
    <source>
        <dbReference type="SAM" id="MobiDB-lite"/>
    </source>
</evidence>
<feature type="region of interest" description="Disordered" evidence="5">
    <location>
        <begin position="509"/>
        <end position="741"/>
    </location>
</feature>
<feature type="compositionally biased region" description="Polar residues" evidence="5">
    <location>
        <begin position="314"/>
        <end position="332"/>
    </location>
</feature>
<dbReference type="Gene3D" id="3.40.50.10190">
    <property type="entry name" value="BRCT domain"/>
    <property type="match status" value="1"/>
</dbReference>
<dbReference type="PANTHER" id="PTHR12221">
    <property type="entry name" value="PESCADILLO - RELATED"/>
    <property type="match status" value="1"/>
</dbReference>
<comment type="caution">
    <text evidence="7">The sequence shown here is derived from an EMBL/GenBank/DDBJ whole genome shotgun (WGS) entry which is preliminary data.</text>
</comment>
<feature type="compositionally biased region" description="Acidic residues" evidence="5">
    <location>
        <begin position="600"/>
        <end position="639"/>
    </location>
</feature>
<dbReference type="InterPro" id="IPR036420">
    <property type="entry name" value="BRCT_dom_sf"/>
</dbReference>
<organism evidence="7 8">
    <name type="scientific">Neodothiora populina</name>
    <dbReference type="NCBI Taxonomy" id="2781224"/>
    <lineage>
        <taxon>Eukaryota</taxon>
        <taxon>Fungi</taxon>
        <taxon>Dikarya</taxon>
        <taxon>Ascomycota</taxon>
        <taxon>Pezizomycotina</taxon>
        <taxon>Dothideomycetes</taxon>
        <taxon>Dothideomycetidae</taxon>
        <taxon>Dothideales</taxon>
        <taxon>Dothioraceae</taxon>
        <taxon>Neodothiora</taxon>
    </lineage>
</organism>
<evidence type="ECO:0000256" key="4">
    <source>
        <dbReference type="HAMAP-Rule" id="MF_03028"/>
    </source>
</evidence>
<comment type="function">
    <text evidence="4">Component of the NOP7 complex, which is required for maturation of the 25S and 5.8S ribosomal RNAs and formation of the 60S ribosome.</text>
</comment>
<dbReference type="PANTHER" id="PTHR12221:SF6">
    <property type="entry name" value="PESCADILLO HOMOLOG"/>
    <property type="match status" value="1"/>
</dbReference>
<feature type="compositionally biased region" description="Polar residues" evidence="5">
    <location>
        <begin position="656"/>
        <end position="666"/>
    </location>
</feature>
<dbReference type="CDD" id="cd17709">
    <property type="entry name" value="BRCT_pescadillo_like"/>
    <property type="match status" value="1"/>
</dbReference>